<sequence length="314" mass="33930">MMCLRGGRAAEPRPAPGHAPADAATAAAVSRSRDRRARDDDHAGVQPLVPPIRRSGCRMLGTPAPEIMTVQSLEILDATNGETMQNIGDKAGGNDGQQQITASKNGHISFSVASLLADTRPTAARSPSSQNVAVAPSSSPAHHSSDEEYDSNQEDSIVDVEDLNSDQKSDEGPSKDNEYLQQRERERDFAKESVLSQGPIRPTPFSALAAAVYQATHPNWPHQGLVNPFGGPGPVFQGASPFGVPNMNAEDTITRNGIRVVKCDLCFLHPLEKVDFCICSNSIRDQSLQFFTDQFFDDALKTPLTAIGRFQKEH</sequence>
<feature type="compositionally biased region" description="Basic and acidic residues" evidence="1">
    <location>
        <begin position="165"/>
        <end position="191"/>
    </location>
</feature>
<organism evidence="2 3">
    <name type="scientific">Aromia moschata</name>
    <dbReference type="NCBI Taxonomy" id="1265417"/>
    <lineage>
        <taxon>Eukaryota</taxon>
        <taxon>Metazoa</taxon>
        <taxon>Ecdysozoa</taxon>
        <taxon>Arthropoda</taxon>
        <taxon>Hexapoda</taxon>
        <taxon>Insecta</taxon>
        <taxon>Pterygota</taxon>
        <taxon>Neoptera</taxon>
        <taxon>Endopterygota</taxon>
        <taxon>Coleoptera</taxon>
        <taxon>Polyphaga</taxon>
        <taxon>Cucujiformia</taxon>
        <taxon>Chrysomeloidea</taxon>
        <taxon>Cerambycidae</taxon>
        <taxon>Cerambycinae</taxon>
        <taxon>Callichromatini</taxon>
        <taxon>Aromia</taxon>
    </lineage>
</organism>
<protein>
    <submittedName>
        <fullName evidence="2">Uncharacterized protein</fullName>
    </submittedName>
</protein>
<accession>A0AAV8Y4G9</accession>
<dbReference type="EMBL" id="JAPWTK010000207">
    <property type="protein sequence ID" value="KAJ8945797.1"/>
    <property type="molecule type" value="Genomic_DNA"/>
</dbReference>
<feature type="region of interest" description="Disordered" evidence="1">
    <location>
        <begin position="121"/>
        <end position="198"/>
    </location>
</feature>
<feature type="region of interest" description="Disordered" evidence="1">
    <location>
        <begin position="1"/>
        <end position="56"/>
    </location>
</feature>
<evidence type="ECO:0000313" key="3">
    <source>
        <dbReference type="Proteomes" id="UP001162162"/>
    </source>
</evidence>
<feature type="compositionally biased region" description="Low complexity" evidence="1">
    <location>
        <begin position="16"/>
        <end position="30"/>
    </location>
</feature>
<dbReference type="AlphaFoldDB" id="A0AAV8Y4G9"/>
<evidence type="ECO:0000256" key="1">
    <source>
        <dbReference type="SAM" id="MobiDB-lite"/>
    </source>
</evidence>
<name>A0AAV8Y4G9_9CUCU</name>
<reference evidence="2" key="1">
    <citation type="journal article" date="2023" name="Insect Mol. Biol.">
        <title>Genome sequencing provides insights into the evolution of gene families encoding plant cell wall-degrading enzymes in longhorned beetles.</title>
        <authorList>
            <person name="Shin N.R."/>
            <person name="Okamura Y."/>
            <person name="Kirsch R."/>
            <person name="Pauchet Y."/>
        </authorList>
    </citation>
    <scope>NUCLEOTIDE SEQUENCE</scope>
    <source>
        <strain evidence="2">AMC_N1</strain>
    </source>
</reference>
<keyword evidence="3" id="KW-1185">Reference proteome</keyword>
<feature type="compositionally biased region" description="Low complexity" evidence="1">
    <location>
        <begin position="126"/>
        <end position="142"/>
    </location>
</feature>
<gene>
    <name evidence="2" type="ORF">NQ318_003065</name>
</gene>
<feature type="compositionally biased region" description="Acidic residues" evidence="1">
    <location>
        <begin position="147"/>
        <end position="164"/>
    </location>
</feature>
<dbReference type="Proteomes" id="UP001162162">
    <property type="component" value="Unassembled WGS sequence"/>
</dbReference>
<proteinExistence type="predicted"/>
<evidence type="ECO:0000313" key="2">
    <source>
        <dbReference type="EMBL" id="KAJ8945797.1"/>
    </source>
</evidence>
<comment type="caution">
    <text evidence="2">The sequence shown here is derived from an EMBL/GenBank/DDBJ whole genome shotgun (WGS) entry which is preliminary data.</text>
</comment>